<dbReference type="Proteomes" id="UP000178612">
    <property type="component" value="Unassembled WGS sequence"/>
</dbReference>
<dbReference type="Gene3D" id="3.10.50.30">
    <property type="entry name" value="Transcription elongation factor, GreA/GreB, C-terminal domain"/>
    <property type="match status" value="1"/>
</dbReference>
<evidence type="ECO:0000256" key="5">
    <source>
        <dbReference type="ARBA" id="ARBA00023163"/>
    </source>
</evidence>
<dbReference type="InterPro" id="IPR028624">
    <property type="entry name" value="Tscrpt_elong_fac_GreA/B"/>
</dbReference>
<dbReference type="PANTHER" id="PTHR30437">
    <property type="entry name" value="TRANSCRIPTION ELONGATION FACTOR GREA"/>
    <property type="match status" value="1"/>
</dbReference>
<sequence>MEASQEYLTKEKFAELEKELQNLKTAKRKEIAESLEYAKSLGDLSENSEYHEARDAQAALEDRISRLEKILKTASIVSVQNGGAVGVGSVITVEKESDPRYAGGSSEASKSKKTYTLVGSEEADASAGKISARSPLGQAAFGKKRGETFSFETPGGTMSYKIIDIK</sequence>
<dbReference type="Gene3D" id="1.10.287.180">
    <property type="entry name" value="Transcription elongation factor, GreA/GreB, N-terminal domain"/>
    <property type="match status" value="1"/>
</dbReference>
<evidence type="ECO:0000256" key="8">
    <source>
        <dbReference type="HAMAP-Rule" id="MF_00105"/>
    </source>
</evidence>
<dbReference type="InterPro" id="IPR036953">
    <property type="entry name" value="GreA/GreB_C_sf"/>
</dbReference>
<dbReference type="InterPro" id="IPR023459">
    <property type="entry name" value="Tscrpt_elong_fac_GreA/B_fam"/>
</dbReference>
<keyword evidence="5 8" id="KW-0804">Transcription</keyword>
<evidence type="ECO:0000256" key="2">
    <source>
        <dbReference type="ARBA" id="ARBA00013729"/>
    </source>
</evidence>
<dbReference type="SUPFAM" id="SSF46557">
    <property type="entry name" value="GreA transcript cleavage protein, N-terminal domain"/>
    <property type="match status" value="1"/>
</dbReference>
<dbReference type="Pfam" id="PF01272">
    <property type="entry name" value="GreA_GreB"/>
    <property type="match status" value="1"/>
</dbReference>
<keyword evidence="3 8" id="KW-0805">Transcription regulation</keyword>
<dbReference type="PROSITE" id="PS00829">
    <property type="entry name" value="GREAB_1"/>
    <property type="match status" value="1"/>
</dbReference>
<evidence type="ECO:0000256" key="4">
    <source>
        <dbReference type="ARBA" id="ARBA00023125"/>
    </source>
</evidence>
<dbReference type="AlphaFoldDB" id="A0A1G2T1W5"/>
<dbReference type="PIRSF" id="PIRSF006092">
    <property type="entry name" value="GreA_GreB"/>
    <property type="match status" value="1"/>
</dbReference>
<dbReference type="InterPro" id="IPR001437">
    <property type="entry name" value="Tscrpt_elong_fac_GreA/B_C"/>
</dbReference>
<dbReference type="InterPro" id="IPR018151">
    <property type="entry name" value="TF_GreA/GreB_CS"/>
</dbReference>
<organism evidence="12 13">
    <name type="scientific">Candidatus Zambryskibacteria bacterium RIFCSPHIGHO2_01_FULL_49_18</name>
    <dbReference type="NCBI Taxonomy" id="1802740"/>
    <lineage>
        <taxon>Bacteria</taxon>
        <taxon>Candidatus Zambryskiibacteriota</taxon>
    </lineage>
</organism>
<evidence type="ECO:0000256" key="6">
    <source>
        <dbReference type="ARBA" id="ARBA00024916"/>
    </source>
</evidence>
<name>A0A1G2T1W5_9BACT</name>
<proteinExistence type="inferred from homology"/>
<reference evidence="12 13" key="1">
    <citation type="journal article" date="2016" name="Nat. Commun.">
        <title>Thousands of microbial genomes shed light on interconnected biogeochemical processes in an aquifer system.</title>
        <authorList>
            <person name="Anantharaman K."/>
            <person name="Brown C.T."/>
            <person name="Hug L.A."/>
            <person name="Sharon I."/>
            <person name="Castelle C.J."/>
            <person name="Probst A.J."/>
            <person name="Thomas B.C."/>
            <person name="Singh A."/>
            <person name="Wilkins M.J."/>
            <person name="Karaoz U."/>
            <person name="Brodie E.L."/>
            <person name="Williams K.H."/>
            <person name="Hubbard S.S."/>
            <person name="Banfield J.F."/>
        </authorList>
    </citation>
    <scope>NUCLEOTIDE SEQUENCE [LARGE SCALE GENOMIC DNA]</scope>
</reference>
<dbReference type="HAMAP" id="MF_00105">
    <property type="entry name" value="GreA_GreB"/>
    <property type="match status" value="1"/>
</dbReference>
<evidence type="ECO:0000313" key="13">
    <source>
        <dbReference type="Proteomes" id="UP000178612"/>
    </source>
</evidence>
<keyword evidence="4 8" id="KW-0238">DNA-binding</keyword>
<feature type="domain" description="Transcription elongation factor GreA/GreB N-terminal" evidence="11">
    <location>
        <begin position="7"/>
        <end position="76"/>
    </location>
</feature>
<evidence type="ECO:0000259" key="11">
    <source>
        <dbReference type="Pfam" id="PF03449"/>
    </source>
</evidence>
<dbReference type="GO" id="GO:0003677">
    <property type="term" value="F:DNA binding"/>
    <property type="evidence" value="ECO:0007669"/>
    <property type="project" value="UniProtKB-UniRule"/>
</dbReference>
<comment type="function">
    <text evidence="6 8 9">Necessary for efficient RNA polymerase transcription elongation past template-encoded arresting sites. The arresting sites in DNA have the property of trapping a certain fraction of elongating RNA polymerases that pass through, resulting in locked ternary complexes. Cleavage of the nascent transcript by cleavage factors such as GreA or GreB allows the resumption of elongation from the new 3'terminus. GreA releases sequences of 2 to 3 nucleotides.</text>
</comment>
<dbReference type="InterPro" id="IPR036805">
    <property type="entry name" value="Tscrpt_elong_fac_GreA/B_N_sf"/>
</dbReference>
<evidence type="ECO:0000256" key="9">
    <source>
        <dbReference type="RuleBase" id="RU000556"/>
    </source>
</evidence>
<dbReference type="EMBL" id="MHVJ01000013">
    <property type="protein sequence ID" value="OHA91224.1"/>
    <property type="molecule type" value="Genomic_DNA"/>
</dbReference>
<dbReference type="NCBIfam" id="NF001263">
    <property type="entry name" value="PRK00226.1-4"/>
    <property type="match status" value="1"/>
</dbReference>
<dbReference type="InterPro" id="IPR022691">
    <property type="entry name" value="Tscrpt_elong_fac_GreA/B_N"/>
</dbReference>
<dbReference type="GO" id="GO:0032784">
    <property type="term" value="P:regulation of DNA-templated transcription elongation"/>
    <property type="evidence" value="ECO:0007669"/>
    <property type="project" value="UniProtKB-UniRule"/>
</dbReference>
<feature type="coiled-coil region" evidence="8">
    <location>
        <begin position="13"/>
        <end position="70"/>
    </location>
</feature>
<evidence type="ECO:0000256" key="7">
    <source>
        <dbReference type="ARBA" id="ARBA00030776"/>
    </source>
</evidence>
<comment type="similarity">
    <text evidence="1 8 9">Belongs to the GreA/GreB family.</text>
</comment>
<evidence type="ECO:0000259" key="10">
    <source>
        <dbReference type="Pfam" id="PF01272"/>
    </source>
</evidence>
<dbReference type="Pfam" id="PF03449">
    <property type="entry name" value="GreA_GreB_N"/>
    <property type="match status" value="1"/>
</dbReference>
<dbReference type="NCBIfam" id="TIGR01462">
    <property type="entry name" value="greA"/>
    <property type="match status" value="1"/>
</dbReference>
<dbReference type="FunFam" id="1.10.287.180:FF:000001">
    <property type="entry name" value="Transcription elongation factor GreA"/>
    <property type="match status" value="1"/>
</dbReference>
<dbReference type="PANTHER" id="PTHR30437:SF4">
    <property type="entry name" value="TRANSCRIPTION ELONGATION FACTOR GREA"/>
    <property type="match status" value="1"/>
</dbReference>
<evidence type="ECO:0000313" key="12">
    <source>
        <dbReference type="EMBL" id="OHA91224.1"/>
    </source>
</evidence>
<keyword evidence="8" id="KW-0175">Coiled coil</keyword>
<dbReference type="GO" id="GO:0006354">
    <property type="term" value="P:DNA-templated transcription elongation"/>
    <property type="evidence" value="ECO:0007669"/>
    <property type="project" value="TreeGrafter"/>
</dbReference>
<dbReference type="GO" id="GO:0070063">
    <property type="term" value="F:RNA polymerase binding"/>
    <property type="evidence" value="ECO:0007669"/>
    <property type="project" value="InterPro"/>
</dbReference>
<evidence type="ECO:0000256" key="1">
    <source>
        <dbReference type="ARBA" id="ARBA00008213"/>
    </source>
</evidence>
<gene>
    <name evidence="8" type="primary">greA</name>
    <name evidence="12" type="ORF">A2758_01995</name>
</gene>
<dbReference type="SUPFAM" id="SSF54534">
    <property type="entry name" value="FKBP-like"/>
    <property type="match status" value="1"/>
</dbReference>
<dbReference type="InterPro" id="IPR006359">
    <property type="entry name" value="Tscrpt_elong_fac_GreA"/>
</dbReference>
<protein>
    <recommendedName>
        <fullName evidence="2 8">Transcription elongation factor GreA</fullName>
    </recommendedName>
    <alternativeName>
        <fullName evidence="7 8">Transcript cleavage factor GreA</fullName>
    </alternativeName>
</protein>
<comment type="caution">
    <text evidence="12">The sequence shown here is derived from an EMBL/GenBank/DDBJ whole genome shotgun (WGS) entry which is preliminary data.</text>
</comment>
<evidence type="ECO:0000256" key="3">
    <source>
        <dbReference type="ARBA" id="ARBA00023015"/>
    </source>
</evidence>
<accession>A0A1G2T1W5</accession>
<feature type="domain" description="Transcription elongation factor GreA/GreB C-terminal" evidence="10">
    <location>
        <begin position="108"/>
        <end position="166"/>
    </location>
</feature>